<accession>A0A7V4DDZ5</accession>
<dbReference type="EMBL" id="DTEN01000105">
    <property type="protein sequence ID" value="HGI74551.1"/>
    <property type="molecule type" value="Genomic_DNA"/>
</dbReference>
<evidence type="ECO:0000313" key="1">
    <source>
        <dbReference type="EMBL" id="HGI30147.1"/>
    </source>
</evidence>
<dbReference type="AlphaFoldDB" id="A0A7V4DDZ5"/>
<organism evidence="1">
    <name type="scientific">Candidatus Caldatribacterium californiense</name>
    <dbReference type="NCBI Taxonomy" id="1454726"/>
    <lineage>
        <taxon>Bacteria</taxon>
        <taxon>Pseudomonadati</taxon>
        <taxon>Atribacterota</taxon>
        <taxon>Atribacteria</taxon>
        <taxon>Atribacterales</taxon>
        <taxon>Candidatus Caldatribacteriaceae</taxon>
        <taxon>Candidatus Caldatribacterium</taxon>
    </lineage>
</organism>
<reference evidence="1" key="1">
    <citation type="journal article" date="2020" name="mSystems">
        <title>Genome- and Community-Level Interaction Insights into Carbon Utilization and Element Cycling Functions of Hydrothermarchaeota in Hydrothermal Sediment.</title>
        <authorList>
            <person name="Zhou Z."/>
            <person name="Liu Y."/>
            <person name="Xu W."/>
            <person name="Pan J."/>
            <person name="Luo Z.H."/>
            <person name="Li M."/>
        </authorList>
    </citation>
    <scope>NUCLEOTIDE SEQUENCE [LARGE SCALE GENOMIC DNA]</scope>
    <source>
        <strain evidence="2">SpSt-716</strain>
        <strain evidence="1">SpSt-747</strain>
    </source>
</reference>
<comment type="caution">
    <text evidence="1">The sequence shown here is derived from an EMBL/GenBank/DDBJ whole genome shotgun (WGS) entry which is preliminary data.</text>
</comment>
<sequence>MMLLTVQNLQEIKEWIGSLVGREAIVEVNKGRKKTVVRKGVIEGIYPFFFVLRVDVDGTAQRMAFNYVDILTKTVELEIL</sequence>
<name>A0A7V4DDZ5_9BACT</name>
<evidence type="ECO:0000313" key="2">
    <source>
        <dbReference type="EMBL" id="HGI74551.1"/>
    </source>
</evidence>
<gene>
    <name evidence="2" type="ORF">ENU96_02575</name>
    <name evidence="1" type="ORF">ENV30_02360</name>
</gene>
<dbReference type="Pfam" id="PF06257">
    <property type="entry name" value="VEG"/>
    <property type="match status" value="1"/>
</dbReference>
<dbReference type="Gene3D" id="2.30.30.100">
    <property type="match status" value="1"/>
</dbReference>
<dbReference type="GO" id="GO:0006355">
    <property type="term" value="P:regulation of DNA-templated transcription"/>
    <property type="evidence" value="ECO:0007669"/>
    <property type="project" value="InterPro"/>
</dbReference>
<dbReference type="PANTHER" id="PTHR40026">
    <property type="entry name" value="PROTEIN VEG"/>
    <property type="match status" value="1"/>
</dbReference>
<dbReference type="EMBL" id="DTFV01000040">
    <property type="protein sequence ID" value="HGI30147.1"/>
    <property type="molecule type" value="Genomic_DNA"/>
</dbReference>
<dbReference type="InterPro" id="IPR009366">
    <property type="entry name" value="Protein_Veg"/>
</dbReference>
<dbReference type="PANTHER" id="PTHR40026:SF1">
    <property type="entry name" value="PROTEIN VEG"/>
    <property type="match status" value="1"/>
</dbReference>
<proteinExistence type="predicted"/>
<evidence type="ECO:0008006" key="3">
    <source>
        <dbReference type="Google" id="ProtNLM"/>
    </source>
</evidence>
<protein>
    <recommendedName>
        <fullName evidence="3">Veg protein</fullName>
    </recommendedName>
</protein>